<name>A0A8D8W8R7_9HEMI</name>
<dbReference type="EMBL" id="HBUF01166556">
    <property type="protein sequence ID" value="CAG6651227.1"/>
    <property type="molecule type" value="Transcribed_RNA"/>
</dbReference>
<reference evidence="2" key="1">
    <citation type="submission" date="2021-05" db="EMBL/GenBank/DDBJ databases">
        <authorList>
            <person name="Alioto T."/>
            <person name="Alioto T."/>
            <person name="Gomez Garrido J."/>
        </authorList>
    </citation>
    <scope>NUCLEOTIDE SEQUENCE</scope>
</reference>
<feature type="transmembrane region" description="Helical" evidence="1">
    <location>
        <begin position="55"/>
        <end position="79"/>
    </location>
</feature>
<keyword evidence="1" id="KW-1133">Transmembrane helix</keyword>
<evidence type="ECO:0000313" key="2">
    <source>
        <dbReference type="EMBL" id="CAG6651227.1"/>
    </source>
</evidence>
<dbReference type="AlphaFoldDB" id="A0A8D8W8R7"/>
<accession>A0A8D8W8R7</accession>
<evidence type="ECO:0000256" key="1">
    <source>
        <dbReference type="SAM" id="Phobius"/>
    </source>
</evidence>
<keyword evidence="1" id="KW-0812">Transmembrane</keyword>
<keyword evidence="1" id="KW-0472">Membrane</keyword>
<protein>
    <submittedName>
        <fullName evidence="2">Uncharacterized protein</fullName>
    </submittedName>
</protein>
<organism evidence="2">
    <name type="scientific">Cacopsylla melanoneura</name>
    <dbReference type="NCBI Taxonomy" id="428564"/>
    <lineage>
        <taxon>Eukaryota</taxon>
        <taxon>Metazoa</taxon>
        <taxon>Ecdysozoa</taxon>
        <taxon>Arthropoda</taxon>
        <taxon>Hexapoda</taxon>
        <taxon>Insecta</taxon>
        <taxon>Pterygota</taxon>
        <taxon>Neoptera</taxon>
        <taxon>Paraneoptera</taxon>
        <taxon>Hemiptera</taxon>
        <taxon>Sternorrhyncha</taxon>
        <taxon>Psylloidea</taxon>
        <taxon>Psyllidae</taxon>
        <taxon>Psyllinae</taxon>
        <taxon>Cacopsylla</taxon>
    </lineage>
</organism>
<proteinExistence type="predicted"/>
<sequence length="116" mass="13208">MFWGVHILRVLFRNSPCLPCRYLRFTCTYNSSLSVCLYPIVPIPMHLLAPLSSLFGTRICCFAVLPVLDFATGCGMLILSVDKTVSRYCFLSKIENVYNCITGQWTPIRYLLIDTT</sequence>